<dbReference type="GO" id="GO:0005829">
    <property type="term" value="C:cytosol"/>
    <property type="evidence" value="ECO:0007669"/>
    <property type="project" value="TreeGrafter"/>
</dbReference>
<comment type="similarity">
    <text evidence="1 3">Belongs to the triosephosphate isomerase family.</text>
</comment>
<dbReference type="EC" id="5.3.1.1" evidence="3"/>
<keyword evidence="2 3" id="KW-0413">Isomerase</keyword>
<dbReference type="InterPro" id="IPR035990">
    <property type="entry name" value="TIM_sf"/>
</dbReference>
<dbReference type="GO" id="GO:0004807">
    <property type="term" value="F:triose-phosphate isomerase activity"/>
    <property type="evidence" value="ECO:0007669"/>
    <property type="project" value="UniProtKB-EC"/>
</dbReference>
<accession>A0A1G2QI88</accession>
<keyword evidence="3" id="KW-0312">Gluconeogenesis</keyword>
<dbReference type="UniPathway" id="UPA00109">
    <property type="reaction ID" value="UER00189"/>
</dbReference>
<dbReference type="GO" id="GO:0019563">
    <property type="term" value="P:glycerol catabolic process"/>
    <property type="evidence" value="ECO:0007669"/>
    <property type="project" value="TreeGrafter"/>
</dbReference>
<comment type="catalytic activity">
    <reaction evidence="3">
        <text>D-glyceraldehyde 3-phosphate = dihydroxyacetone phosphate</text>
        <dbReference type="Rhea" id="RHEA:18585"/>
        <dbReference type="ChEBI" id="CHEBI:57642"/>
        <dbReference type="ChEBI" id="CHEBI:59776"/>
        <dbReference type="EC" id="5.3.1.1"/>
    </reaction>
</comment>
<evidence type="ECO:0000256" key="1">
    <source>
        <dbReference type="ARBA" id="ARBA00007422"/>
    </source>
</evidence>
<evidence type="ECO:0000256" key="3">
    <source>
        <dbReference type="RuleBase" id="RU363013"/>
    </source>
</evidence>
<dbReference type="Gene3D" id="3.20.20.70">
    <property type="entry name" value="Aldolase class I"/>
    <property type="match status" value="1"/>
</dbReference>
<proteinExistence type="inferred from homology"/>
<organism evidence="4 5">
    <name type="scientific">Candidatus Vogelbacteria bacterium RIFOXYD1_FULL_46_19</name>
    <dbReference type="NCBI Taxonomy" id="1802439"/>
    <lineage>
        <taxon>Bacteria</taxon>
        <taxon>Candidatus Vogeliibacteriota</taxon>
    </lineage>
</organism>
<evidence type="ECO:0000313" key="4">
    <source>
        <dbReference type="EMBL" id="OHA60177.1"/>
    </source>
</evidence>
<dbReference type="PROSITE" id="PS51440">
    <property type="entry name" value="TIM_2"/>
    <property type="match status" value="1"/>
</dbReference>
<dbReference type="GO" id="GO:0006096">
    <property type="term" value="P:glycolytic process"/>
    <property type="evidence" value="ECO:0007669"/>
    <property type="project" value="UniProtKB-UniPathway"/>
</dbReference>
<keyword evidence="3" id="KW-0324">Glycolysis</keyword>
<gene>
    <name evidence="4" type="ORF">A2589_00685</name>
</gene>
<evidence type="ECO:0000256" key="2">
    <source>
        <dbReference type="ARBA" id="ARBA00023235"/>
    </source>
</evidence>
<dbReference type="Pfam" id="PF00121">
    <property type="entry name" value="TIM"/>
    <property type="match status" value="1"/>
</dbReference>
<dbReference type="SUPFAM" id="SSF51351">
    <property type="entry name" value="Triosephosphate isomerase (TIM)"/>
    <property type="match status" value="1"/>
</dbReference>
<dbReference type="GO" id="GO:0046166">
    <property type="term" value="P:glyceraldehyde-3-phosphate biosynthetic process"/>
    <property type="evidence" value="ECO:0007669"/>
    <property type="project" value="TreeGrafter"/>
</dbReference>
<comment type="subcellular location">
    <subcellularLocation>
        <location evidence="3">Cytoplasm</location>
    </subcellularLocation>
</comment>
<comment type="pathway">
    <text evidence="3">Carbohydrate biosynthesis; gluconeogenesis.</text>
</comment>
<dbReference type="InterPro" id="IPR013785">
    <property type="entry name" value="Aldolase_TIM"/>
</dbReference>
<name>A0A1G2QI88_9BACT</name>
<dbReference type="Proteomes" id="UP000177838">
    <property type="component" value="Unassembled WGS sequence"/>
</dbReference>
<dbReference type="CDD" id="cd00311">
    <property type="entry name" value="TIM"/>
    <property type="match status" value="1"/>
</dbReference>
<dbReference type="GO" id="GO:0006094">
    <property type="term" value="P:gluconeogenesis"/>
    <property type="evidence" value="ECO:0007669"/>
    <property type="project" value="UniProtKB-UniPathway"/>
</dbReference>
<comment type="caution">
    <text evidence="4">The sequence shown here is derived from an EMBL/GenBank/DDBJ whole genome shotgun (WGS) entry which is preliminary data.</text>
</comment>
<dbReference type="STRING" id="1802439.A2589_00685"/>
<dbReference type="UniPathway" id="UPA00138"/>
<comment type="subunit">
    <text evidence="3">Homodimer.</text>
</comment>
<dbReference type="PANTHER" id="PTHR21139:SF42">
    <property type="entry name" value="TRIOSEPHOSPHATE ISOMERASE"/>
    <property type="match status" value="1"/>
</dbReference>
<dbReference type="PANTHER" id="PTHR21139">
    <property type="entry name" value="TRIOSEPHOSPHATE ISOMERASE"/>
    <property type="match status" value="1"/>
</dbReference>
<sequence length="266" mass="28590">MTGMKDKLIVFNWKMNPAEAKEARWLGAKVKTISSRLKKVQTVMVPPAVFLPLLTSTKPSRRWSLSAQDISLEKETGAFTGEISATQVASVGAKYVIVGHSERRGRGDTDDVVRGKLMAGLMAGLSVILCVGEKARDAHGAYLDFLRAQLISATKACRRADFKNLIIAYEPVWAVGDQAAGADTPDNFFHNALFIRKVISGLAGQETALSIPILYGGSVNSANAVEFLAAGRADGLLIGRASLVPEEVKAILLLADQVKVKVKVKK</sequence>
<dbReference type="EMBL" id="MHTK01000002">
    <property type="protein sequence ID" value="OHA60177.1"/>
    <property type="molecule type" value="Genomic_DNA"/>
</dbReference>
<dbReference type="InterPro" id="IPR000652">
    <property type="entry name" value="Triosephosphate_isomerase"/>
</dbReference>
<comment type="pathway">
    <text evidence="3">Carbohydrate degradation; glycolysis; D-glyceraldehyde 3-phosphate from glycerone phosphate: step 1/1.</text>
</comment>
<evidence type="ECO:0000313" key="5">
    <source>
        <dbReference type="Proteomes" id="UP000177838"/>
    </source>
</evidence>
<keyword evidence="3" id="KW-0963">Cytoplasm</keyword>
<reference evidence="4 5" key="1">
    <citation type="journal article" date="2016" name="Nat. Commun.">
        <title>Thousands of microbial genomes shed light on interconnected biogeochemical processes in an aquifer system.</title>
        <authorList>
            <person name="Anantharaman K."/>
            <person name="Brown C.T."/>
            <person name="Hug L.A."/>
            <person name="Sharon I."/>
            <person name="Castelle C.J."/>
            <person name="Probst A.J."/>
            <person name="Thomas B.C."/>
            <person name="Singh A."/>
            <person name="Wilkins M.J."/>
            <person name="Karaoz U."/>
            <person name="Brodie E.L."/>
            <person name="Williams K.H."/>
            <person name="Hubbard S.S."/>
            <person name="Banfield J.F."/>
        </authorList>
    </citation>
    <scope>NUCLEOTIDE SEQUENCE [LARGE SCALE GENOMIC DNA]</scope>
</reference>
<protein>
    <recommendedName>
        <fullName evidence="3">Triosephosphate isomerase</fullName>
        <ecNumber evidence="3">5.3.1.1</ecNumber>
    </recommendedName>
</protein>
<dbReference type="AlphaFoldDB" id="A0A1G2QI88"/>